<keyword evidence="3" id="KW-1185">Reference proteome</keyword>
<feature type="compositionally biased region" description="Basic and acidic residues" evidence="1">
    <location>
        <begin position="317"/>
        <end position="330"/>
    </location>
</feature>
<organism evidence="2 3">
    <name type="scientific">Pararge aegeria aegeria</name>
    <dbReference type="NCBI Taxonomy" id="348720"/>
    <lineage>
        <taxon>Eukaryota</taxon>
        <taxon>Metazoa</taxon>
        <taxon>Ecdysozoa</taxon>
        <taxon>Arthropoda</taxon>
        <taxon>Hexapoda</taxon>
        <taxon>Insecta</taxon>
        <taxon>Pterygota</taxon>
        <taxon>Neoptera</taxon>
        <taxon>Endopterygota</taxon>
        <taxon>Lepidoptera</taxon>
        <taxon>Glossata</taxon>
        <taxon>Ditrysia</taxon>
        <taxon>Papilionoidea</taxon>
        <taxon>Nymphalidae</taxon>
        <taxon>Satyrinae</taxon>
        <taxon>Satyrini</taxon>
        <taxon>Parargina</taxon>
        <taxon>Pararge</taxon>
    </lineage>
</organism>
<sequence length="556" mass="65109">MEKRCTTELDTSRNNKRYKSNSIEISISKKNSIISRNDTGTLPSASKSLPNVPSELASTSHYLRPDWPKLSKRWSQETLKAPSDTELNKPRKSSLIIDVNIKTNDARKMSDLKSDLSIKSMTDSDKPASRSKKNFYAKTYKKLMSDSQTGQLVDETPKNWANISASELKYLPSTSKKYRPKLKESDTSIKPSKENSATCDEDKNGNSNNQYLLTSTDGASKKAQFRNEKSLLTFHEPFQLNFGNSSQELVDKAKNKFKTDPSTTKATKNLNKRPIQSKSNIECACYDKDNGSDSIKQKEYDIKPIIGNRKSHTRERKQKDSGEDEDKRELYNNVPNFITRYYESDIKGHAKYRDENSNLMNKFERNSRNFYNSCFNRQNRNEIDRYRQHYDETDRNKRNDETNRNQRDDETELSQQPFDQDNGHKQSYYETTPKFNDVNKESDIIQIDRNDKNLPNFDDKSHNKHYIADFNRNRHNTDIYHNNRQYKEEVDRKGRNYNVINSDRHNIDEVNRTRHDIDAINRLNMSDDARRLTYSEEMVMEQLSKIIRLLERKDAT</sequence>
<dbReference type="OrthoDB" id="10599907at2759"/>
<accession>A0A8S4RIW7</accession>
<feature type="compositionally biased region" description="Basic and acidic residues" evidence="1">
    <location>
        <begin position="388"/>
        <end position="408"/>
    </location>
</feature>
<dbReference type="Proteomes" id="UP000838756">
    <property type="component" value="Unassembled WGS sequence"/>
</dbReference>
<feature type="compositionally biased region" description="Basic and acidic residues" evidence="1">
    <location>
        <begin position="181"/>
        <end position="193"/>
    </location>
</feature>
<evidence type="ECO:0000313" key="2">
    <source>
        <dbReference type="EMBL" id="CAH2236753.1"/>
    </source>
</evidence>
<evidence type="ECO:0000256" key="1">
    <source>
        <dbReference type="SAM" id="MobiDB-lite"/>
    </source>
</evidence>
<gene>
    <name evidence="2" type="primary">jg14246</name>
    <name evidence="2" type="ORF">PAEG_LOCUS14102</name>
</gene>
<feature type="region of interest" description="Disordered" evidence="1">
    <location>
        <begin position="388"/>
        <end position="440"/>
    </location>
</feature>
<dbReference type="AlphaFoldDB" id="A0A8S4RIW7"/>
<reference evidence="2" key="1">
    <citation type="submission" date="2022-03" db="EMBL/GenBank/DDBJ databases">
        <authorList>
            <person name="Lindestad O."/>
        </authorList>
    </citation>
    <scope>NUCLEOTIDE SEQUENCE</scope>
</reference>
<dbReference type="EMBL" id="CAKXAJ010025221">
    <property type="protein sequence ID" value="CAH2236753.1"/>
    <property type="molecule type" value="Genomic_DNA"/>
</dbReference>
<feature type="region of interest" description="Disordered" evidence="1">
    <location>
        <begin position="305"/>
        <end position="331"/>
    </location>
</feature>
<comment type="caution">
    <text evidence="2">The sequence shown here is derived from an EMBL/GenBank/DDBJ whole genome shotgun (WGS) entry which is preliminary data.</text>
</comment>
<name>A0A8S4RIW7_9NEOP</name>
<evidence type="ECO:0000313" key="3">
    <source>
        <dbReference type="Proteomes" id="UP000838756"/>
    </source>
</evidence>
<protein>
    <submittedName>
        <fullName evidence="2">Jg14246 protein</fullName>
    </submittedName>
</protein>
<feature type="region of interest" description="Disordered" evidence="1">
    <location>
        <begin position="179"/>
        <end position="213"/>
    </location>
</feature>
<proteinExistence type="predicted"/>